<keyword evidence="3" id="KW-0808">Transferase</keyword>
<evidence type="ECO:0000259" key="8">
    <source>
        <dbReference type="PROSITE" id="PS51332"/>
    </source>
</evidence>
<evidence type="ECO:0000256" key="5">
    <source>
        <dbReference type="ARBA" id="ARBA00022723"/>
    </source>
</evidence>
<dbReference type="SFLD" id="SFLDS00029">
    <property type="entry name" value="Radical_SAM"/>
    <property type="match status" value="1"/>
</dbReference>
<organism evidence="10 11">
    <name type="scientific">miscellaneous Crenarchaeota group-15 archaeon DG-45</name>
    <dbReference type="NCBI Taxonomy" id="1685127"/>
    <lineage>
        <taxon>Archaea</taxon>
        <taxon>Candidatus Bathyarchaeota</taxon>
        <taxon>MCG-15</taxon>
    </lineage>
</organism>
<feature type="domain" description="B12-binding" evidence="8">
    <location>
        <begin position="8"/>
        <end position="145"/>
    </location>
</feature>
<dbReference type="GO" id="GO:0031419">
    <property type="term" value="F:cobalamin binding"/>
    <property type="evidence" value="ECO:0007669"/>
    <property type="project" value="InterPro"/>
</dbReference>
<keyword evidence="5" id="KW-0479">Metal-binding</keyword>
<dbReference type="Pfam" id="PF04055">
    <property type="entry name" value="Radical_SAM"/>
    <property type="match status" value="1"/>
</dbReference>
<dbReference type="Gene3D" id="3.80.30.20">
    <property type="entry name" value="tm_1862 like domain"/>
    <property type="match status" value="1"/>
</dbReference>
<evidence type="ECO:0000259" key="9">
    <source>
        <dbReference type="PROSITE" id="PS51918"/>
    </source>
</evidence>
<dbReference type="InterPro" id="IPR007197">
    <property type="entry name" value="rSAM"/>
</dbReference>
<dbReference type="SUPFAM" id="SSF102114">
    <property type="entry name" value="Radical SAM enzymes"/>
    <property type="match status" value="1"/>
</dbReference>
<evidence type="ECO:0000256" key="3">
    <source>
        <dbReference type="ARBA" id="ARBA00022679"/>
    </source>
</evidence>
<evidence type="ECO:0000313" key="11">
    <source>
        <dbReference type="Proteomes" id="UP000037210"/>
    </source>
</evidence>
<dbReference type="SFLD" id="SFLDG01123">
    <property type="entry name" value="methyltransferase_(Class_B)"/>
    <property type="match status" value="1"/>
</dbReference>
<dbReference type="SMART" id="SM00729">
    <property type="entry name" value="Elp3"/>
    <property type="match status" value="1"/>
</dbReference>
<dbReference type="PANTHER" id="PTHR43409:SF7">
    <property type="entry name" value="BLL1977 PROTEIN"/>
    <property type="match status" value="1"/>
</dbReference>
<reference evidence="10 11" key="1">
    <citation type="submission" date="2015-06" db="EMBL/GenBank/DDBJ databases">
        <title>New insights into the roles of widespread benthic archaea in carbon and nitrogen cycling.</title>
        <authorList>
            <person name="Lazar C.S."/>
            <person name="Baker B.J."/>
            <person name="Seitz K.W."/>
            <person name="Hyde A.S."/>
            <person name="Dick G.J."/>
            <person name="Hinrichs K.-U."/>
            <person name="Teske A.P."/>
        </authorList>
    </citation>
    <scope>NUCLEOTIDE SEQUENCE [LARGE SCALE GENOMIC DNA]</scope>
    <source>
        <strain evidence="10">DG-45</strain>
    </source>
</reference>
<dbReference type="SFLD" id="SFLDG01082">
    <property type="entry name" value="B12-binding_domain_containing"/>
    <property type="match status" value="1"/>
</dbReference>
<evidence type="ECO:0000256" key="6">
    <source>
        <dbReference type="ARBA" id="ARBA00023004"/>
    </source>
</evidence>
<comment type="caution">
    <text evidence="10">The sequence shown here is derived from an EMBL/GenBank/DDBJ whole genome shotgun (WGS) entry which is preliminary data.</text>
</comment>
<evidence type="ECO:0000256" key="2">
    <source>
        <dbReference type="ARBA" id="ARBA00022603"/>
    </source>
</evidence>
<keyword evidence="2" id="KW-0489">Methyltransferase</keyword>
<dbReference type="CDD" id="cd02068">
    <property type="entry name" value="radical_SAM_B12_BD"/>
    <property type="match status" value="1"/>
</dbReference>
<evidence type="ECO:0000256" key="7">
    <source>
        <dbReference type="ARBA" id="ARBA00023014"/>
    </source>
</evidence>
<dbReference type="GO" id="GO:0003824">
    <property type="term" value="F:catalytic activity"/>
    <property type="evidence" value="ECO:0007669"/>
    <property type="project" value="InterPro"/>
</dbReference>
<dbReference type="InterPro" id="IPR023404">
    <property type="entry name" value="rSAM_horseshoe"/>
</dbReference>
<protein>
    <submittedName>
        <fullName evidence="10">Cobalamin-binding protein</fullName>
    </submittedName>
</protein>
<proteinExistence type="predicted"/>
<comment type="cofactor">
    <cofactor evidence="1">
        <name>[4Fe-4S] cluster</name>
        <dbReference type="ChEBI" id="CHEBI:49883"/>
    </cofactor>
</comment>
<dbReference type="InterPro" id="IPR006158">
    <property type="entry name" value="Cobalamin-bd"/>
</dbReference>
<keyword evidence="7" id="KW-0411">Iron-sulfur</keyword>
<dbReference type="PROSITE" id="PS51332">
    <property type="entry name" value="B12_BINDING"/>
    <property type="match status" value="1"/>
</dbReference>
<dbReference type="Pfam" id="PF02310">
    <property type="entry name" value="B12-binding"/>
    <property type="match status" value="1"/>
</dbReference>
<dbReference type="GO" id="GO:0046872">
    <property type="term" value="F:metal ion binding"/>
    <property type="evidence" value="ECO:0007669"/>
    <property type="project" value="UniProtKB-KW"/>
</dbReference>
<evidence type="ECO:0000256" key="4">
    <source>
        <dbReference type="ARBA" id="ARBA00022691"/>
    </source>
</evidence>
<dbReference type="EMBL" id="LFWZ01000004">
    <property type="protein sequence ID" value="KON31464.1"/>
    <property type="molecule type" value="Genomic_DNA"/>
</dbReference>
<evidence type="ECO:0000256" key="1">
    <source>
        <dbReference type="ARBA" id="ARBA00001966"/>
    </source>
</evidence>
<feature type="domain" description="Radical SAM core" evidence="9">
    <location>
        <begin position="194"/>
        <end position="417"/>
    </location>
</feature>
<dbReference type="InterPro" id="IPR034466">
    <property type="entry name" value="Methyltransferase_Class_B"/>
</dbReference>
<dbReference type="Gene3D" id="3.40.50.280">
    <property type="entry name" value="Cobalamin-binding domain"/>
    <property type="match status" value="1"/>
</dbReference>
<dbReference type="GO" id="GO:0005829">
    <property type="term" value="C:cytosol"/>
    <property type="evidence" value="ECO:0007669"/>
    <property type="project" value="TreeGrafter"/>
</dbReference>
<sequence>MRVVFVEPPKEFWFVMGEYMPPPLAALQLAAYLEAERPGDEITVIDCQAEGLDWAGLERRLDAEEPDVVAVSSLATCNAYTVVRAMETAKRVAPDALTITGGQHFTALAEPNLEQHRVIDAIARGEGERTLVEAVEARETGRSLAEVKGLSFRHGDEVVSTSPRPLMEDLDELPMPGYHLVEEHVGRYHFRMMAGGMRYVIIEGSRGCGHSCTFCSQCAFWGSQQRIKSPGRIADEMEYCRDRFGAEFIWLTDDNFSLGPRGDRLFEELVRRGLGDEVLWFVQARVDDVARSGASLPMMRRAGNEWVLLGVESGSPEMLAAYGKGIDPGQSREAVRLLKENGIFAQATLIIGHRGDTRESIGGLRGFVDDLDPDLAIFMILTPFPGTRLYDEAARRGWIEDWNWANYDMVHAVMPTETLTRQEVQQELYDCYRGFYGSLPRQLRGVLSLNKFKRRTYRYLASQQLLRQLRGLI</sequence>
<accession>A0A0M0BSR9</accession>
<evidence type="ECO:0000313" key="10">
    <source>
        <dbReference type="EMBL" id="KON31464.1"/>
    </source>
</evidence>
<dbReference type="PANTHER" id="PTHR43409">
    <property type="entry name" value="ANAEROBIC MAGNESIUM-PROTOPORPHYRIN IX MONOMETHYL ESTER CYCLASE-RELATED"/>
    <property type="match status" value="1"/>
</dbReference>
<dbReference type="GO" id="GO:0051539">
    <property type="term" value="F:4 iron, 4 sulfur cluster binding"/>
    <property type="evidence" value="ECO:0007669"/>
    <property type="project" value="UniProtKB-KW"/>
</dbReference>
<dbReference type="AlphaFoldDB" id="A0A0M0BSR9"/>
<dbReference type="InterPro" id="IPR058240">
    <property type="entry name" value="rSAM_sf"/>
</dbReference>
<dbReference type="CDD" id="cd01335">
    <property type="entry name" value="Radical_SAM"/>
    <property type="match status" value="1"/>
</dbReference>
<keyword evidence="4" id="KW-0949">S-adenosyl-L-methionine</keyword>
<gene>
    <name evidence="10" type="ORF">AC482_00635</name>
</gene>
<dbReference type="PROSITE" id="PS51918">
    <property type="entry name" value="RADICAL_SAM"/>
    <property type="match status" value="1"/>
</dbReference>
<name>A0A0M0BSR9_9ARCH</name>
<keyword evidence="6" id="KW-0408">Iron</keyword>
<dbReference type="InterPro" id="IPR051198">
    <property type="entry name" value="BchE-like"/>
</dbReference>
<dbReference type="Proteomes" id="UP000037210">
    <property type="component" value="Unassembled WGS sequence"/>
</dbReference>
<dbReference type="InterPro" id="IPR006638">
    <property type="entry name" value="Elp3/MiaA/NifB-like_rSAM"/>
</dbReference>